<proteinExistence type="predicted"/>
<sequence length="129" mass="13167">MALLAPGLDHQSAGQGVVVVRLAGVPLLNQRLPQPGRVGPGQFRNSVDLQPDQLAAAARTHATHVPQVAAGGGVGITGPPPTADGAALALCNQLRSVGLTQPDGHLLQQLVELGLQRVQCHLLAAPVRA</sequence>
<protein>
    <submittedName>
        <fullName evidence="1">Uncharacterized protein</fullName>
    </submittedName>
</protein>
<evidence type="ECO:0000313" key="1">
    <source>
        <dbReference type="EMBL" id="KKZ11925.1"/>
    </source>
</evidence>
<name>A0A0G8AU65_9SYNE</name>
<dbReference type="AlphaFoldDB" id="A0A0G8AU65"/>
<dbReference type="PATRIC" id="fig|1608419.3.peg.322"/>
<gene>
    <name evidence="1" type="ORF">TQ37_06225</name>
</gene>
<dbReference type="EMBL" id="JYFQ01000125">
    <property type="protein sequence ID" value="KKZ11925.1"/>
    <property type="molecule type" value="Genomic_DNA"/>
</dbReference>
<reference evidence="1 2" key="2">
    <citation type="submission" date="2015-05" db="EMBL/GenBank/DDBJ databases">
        <title>Lifestyle Evolution in Cyanobacterial Symbionts of Sponges.</title>
        <authorList>
            <person name="Burgsdorf I."/>
            <person name="Slaby B.M."/>
            <person name="Handley K.M."/>
            <person name="Haber M."/>
            <person name="Blom J."/>
            <person name="Marshall C.W."/>
            <person name="Gilbert J.A."/>
            <person name="Hentschel U."/>
            <person name="Steindler L."/>
        </authorList>
    </citation>
    <scope>NUCLEOTIDE SEQUENCE [LARGE SCALE GENOMIC DNA]</scope>
    <source>
        <strain evidence="1">15L</strain>
    </source>
</reference>
<dbReference type="Proteomes" id="UP000035037">
    <property type="component" value="Unassembled WGS sequence"/>
</dbReference>
<accession>A0A0G8AU65</accession>
<comment type="caution">
    <text evidence="1">The sequence shown here is derived from an EMBL/GenBank/DDBJ whole genome shotgun (WGS) entry which is preliminary data.</text>
</comment>
<organism evidence="1 2">
    <name type="scientific">Candidatus Synechococcus spongiarum 15L</name>
    <dbReference type="NCBI Taxonomy" id="1608419"/>
    <lineage>
        <taxon>Bacteria</taxon>
        <taxon>Bacillati</taxon>
        <taxon>Cyanobacteriota</taxon>
        <taxon>Cyanophyceae</taxon>
        <taxon>Synechococcales</taxon>
        <taxon>Synechococcaceae</taxon>
        <taxon>Synechococcus</taxon>
    </lineage>
</organism>
<evidence type="ECO:0000313" key="2">
    <source>
        <dbReference type="Proteomes" id="UP000035037"/>
    </source>
</evidence>
<reference evidence="1 2" key="1">
    <citation type="submission" date="2015-02" db="EMBL/GenBank/DDBJ databases">
        <authorList>
            <person name="Slaby B."/>
            <person name="Hentschel U."/>
        </authorList>
    </citation>
    <scope>NUCLEOTIDE SEQUENCE [LARGE SCALE GENOMIC DNA]</scope>
    <source>
        <strain evidence="1">15L</strain>
    </source>
</reference>